<evidence type="ECO:0000256" key="4">
    <source>
        <dbReference type="ARBA" id="ARBA00022692"/>
    </source>
</evidence>
<evidence type="ECO:0000256" key="7">
    <source>
        <dbReference type="ARBA" id="ARBA00022989"/>
    </source>
</evidence>
<keyword evidence="10" id="KW-0325">Glycoprotein</keyword>
<dbReference type="PANTHER" id="PTHR11920">
    <property type="entry name" value="GUANYLYL CYCLASE"/>
    <property type="match status" value="1"/>
</dbReference>
<keyword evidence="9" id="KW-0675">Receptor</keyword>
<dbReference type="Gene3D" id="1.10.510.10">
    <property type="entry name" value="Transferase(Phosphotransferase) domain 1"/>
    <property type="match status" value="1"/>
</dbReference>
<keyword evidence="8" id="KW-0472">Membrane</keyword>
<keyword evidence="6" id="KW-0547">Nucleotide-binding</keyword>
<dbReference type="SUPFAM" id="SSF56112">
    <property type="entry name" value="Protein kinase-like (PK-like)"/>
    <property type="match status" value="1"/>
</dbReference>
<keyword evidence="12 14" id="KW-0141">cGMP biosynthesis</keyword>
<dbReference type="PROSITE" id="PS50011">
    <property type="entry name" value="PROTEIN_KINASE_DOM"/>
    <property type="match status" value="1"/>
</dbReference>
<dbReference type="PANTHER" id="PTHR11920:SF375">
    <property type="entry name" value="RECEPTOR-TYPE GUANYLATE CYCLASE GCY-13"/>
    <property type="match status" value="1"/>
</dbReference>
<dbReference type="Pfam" id="PF00211">
    <property type="entry name" value="Guanylate_cyc"/>
    <property type="match status" value="1"/>
</dbReference>
<comment type="similarity">
    <text evidence="13">Belongs to the adenylyl cyclase class-4/guanylyl cyclase family.</text>
</comment>
<dbReference type="GO" id="GO:0005886">
    <property type="term" value="C:plasma membrane"/>
    <property type="evidence" value="ECO:0007669"/>
    <property type="project" value="TreeGrafter"/>
</dbReference>
<keyword evidence="17" id="KW-1185">Reference proteome</keyword>
<evidence type="ECO:0000256" key="2">
    <source>
        <dbReference type="ARBA" id="ARBA00004479"/>
    </source>
</evidence>
<organism evidence="17 18">
    <name type="scientific">Parascaris univalens</name>
    <name type="common">Nematode worm</name>
    <dbReference type="NCBI Taxonomy" id="6257"/>
    <lineage>
        <taxon>Eukaryota</taxon>
        <taxon>Metazoa</taxon>
        <taxon>Ecdysozoa</taxon>
        <taxon>Nematoda</taxon>
        <taxon>Chromadorea</taxon>
        <taxon>Rhabditida</taxon>
        <taxon>Spirurina</taxon>
        <taxon>Ascaridomorpha</taxon>
        <taxon>Ascaridoidea</taxon>
        <taxon>Ascarididae</taxon>
        <taxon>Parascaris</taxon>
    </lineage>
</organism>
<keyword evidence="7" id="KW-1133">Transmembrane helix</keyword>
<dbReference type="AlphaFoldDB" id="A0A915BVB3"/>
<dbReference type="Proteomes" id="UP000887569">
    <property type="component" value="Unplaced"/>
</dbReference>
<dbReference type="GO" id="GO:0004672">
    <property type="term" value="F:protein kinase activity"/>
    <property type="evidence" value="ECO:0007669"/>
    <property type="project" value="InterPro"/>
</dbReference>
<accession>A0A915BVB3</accession>
<evidence type="ECO:0000256" key="11">
    <source>
        <dbReference type="ARBA" id="ARBA00023239"/>
    </source>
</evidence>
<dbReference type="GO" id="GO:0006935">
    <property type="term" value="P:chemotaxis"/>
    <property type="evidence" value="ECO:0007669"/>
    <property type="project" value="UniProtKB-ARBA"/>
</dbReference>
<evidence type="ECO:0000259" key="16">
    <source>
        <dbReference type="PROSITE" id="PS50125"/>
    </source>
</evidence>
<dbReference type="FunFam" id="3.30.70.1230:FF:000023">
    <property type="entry name" value="Guanylate cyclase"/>
    <property type="match status" value="1"/>
</dbReference>
<dbReference type="CDD" id="cd07302">
    <property type="entry name" value="CHD"/>
    <property type="match status" value="1"/>
</dbReference>
<dbReference type="SUPFAM" id="SSF55073">
    <property type="entry name" value="Nucleotide cyclase"/>
    <property type="match status" value="1"/>
</dbReference>
<evidence type="ECO:0000256" key="9">
    <source>
        <dbReference type="ARBA" id="ARBA00023170"/>
    </source>
</evidence>
<dbReference type="WBParaSite" id="PgR061_g056_t01">
    <property type="protein sequence ID" value="PgR061_g056_t01"/>
    <property type="gene ID" value="PgR061_g056"/>
</dbReference>
<dbReference type="PROSITE" id="PS50125">
    <property type="entry name" value="GUANYLATE_CYCLASE_2"/>
    <property type="match status" value="1"/>
</dbReference>
<evidence type="ECO:0000313" key="17">
    <source>
        <dbReference type="Proteomes" id="UP000887569"/>
    </source>
</evidence>
<reference evidence="18" key="1">
    <citation type="submission" date="2022-11" db="UniProtKB">
        <authorList>
            <consortium name="WormBaseParasite"/>
        </authorList>
    </citation>
    <scope>IDENTIFICATION</scope>
</reference>
<evidence type="ECO:0000256" key="1">
    <source>
        <dbReference type="ARBA" id="ARBA00001436"/>
    </source>
</evidence>
<evidence type="ECO:0000256" key="5">
    <source>
        <dbReference type="ARBA" id="ARBA00022729"/>
    </source>
</evidence>
<dbReference type="PROSITE" id="PS00452">
    <property type="entry name" value="GUANYLATE_CYCLASE_1"/>
    <property type="match status" value="1"/>
</dbReference>
<comment type="catalytic activity">
    <reaction evidence="1 14">
        <text>GTP = 3',5'-cyclic GMP + diphosphate</text>
        <dbReference type="Rhea" id="RHEA:13665"/>
        <dbReference type="ChEBI" id="CHEBI:33019"/>
        <dbReference type="ChEBI" id="CHEBI:37565"/>
        <dbReference type="ChEBI" id="CHEBI:57746"/>
        <dbReference type="EC" id="4.6.1.2"/>
    </reaction>
</comment>
<keyword evidence="4" id="KW-0812">Transmembrane</keyword>
<dbReference type="GO" id="GO:0001653">
    <property type="term" value="F:peptide receptor activity"/>
    <property type="evidence" value="ECO:0007669"/>
    <property type="project" value="TreeGrafter"/>
</dbReference>
<dbReference type="EC" id="4.6.1.2" evidence="3 14"/>
<dbReference type="InterPro" id="IPR001245">
    <property type="entry name" value="Ser-Thr/Tyr_kinase_cat_dom"/>
</dbReference>
<feature type="domain" description="Protein kinase" evidence="15">
    <location>
        <begin position="1"/>
        <end position="169"/>
    </location>
</feature>
<evidence type="ECO:0000313" key="18">
    <source>
        <dbReference type="WBParaSite" id="PgR061_g056_t01"/>
    </source>
</evidence>
<keyword evidence="11 13" id="KW-0456">Lyase</keyword>
<protein>
    <recommendedName>
        <fullName evidence="3 14">Guanylate cyclase</fullName>
        <ecNumber evidence="3 14">4.6.1.2</ecNumber>
    </recommendedName>
</protein>
<evidence type="ECO:0000256" key="12">
    <source>
        <dbReference type="ARBA" id="ARBA00023293"/>
    </source>
</evidence>
<dbReference type="Pfam" id="PF07714">
    <property type="entry name" value="PK_Tyr_Ser-Thr"/>
    <property type="match status" value="1"/>
</dbReference>
<dbReference type="GO" id="GO:0007635">
    <property type="term" value="P:chemosensory behavior"/>
    <property type="evidence" value="ECO:0007669"/>
    <property type="project" value="UniProtKB-ARBA"/>
</dbReference>
<dbReference type="InterPro" id="IPR011009">
    <property type="entry name" value="Kinase-like_dom_sf"/>
</dbReference>
<dbReference type="InterPro" id="IPR029787">
    <property type="entry name" value="Nucleotide_cyclase"/>
</dbReference>
<evidence type="ECO:0000256" key="6">
    <source>
        <dbReference type="ARBA" id="ARBA00022741"/>
    </source>
</evidence>
<dbReference type="SMART" id="SM00044">
    <property type="entry name" value="CYCc"/>
    <property type="match status" value="1"/>
</dbReference>
<dbReference type="Gene3D" id="3.30.70.1230">
    <property type="entry name" value="Nucleotide cyclase"/>
    <property type="match status" value="1"/>
</dbReference>
<evidence type="ECO:0000256" key="14">
    <source>
        <dbReference type="RuleBase" id="RU003431"/>
    </source>
</evidence>
<comment type="subcellular location">
    <subcellularLocation>
        <location evidence="2">Membrane</location>
        <topology evidence="2">Single-pass type I membrane protein</topology>
    </subcellularLocation>
</comment>
<proteinExistence type="inferred from homology"/>
<evidence type="ECO:0000256" key="10">
    <source>
        <dbReference type="ARBA" id="ARBA00023180"/>
    </source>
</evidence>
<feature type="domain" description="Guanylate cyclase" evidence="16">
    <location>
        <begin position="227"/>
        <end position="357"/>
    </location>
</feature>
<dbReference type="InterPro" id="IPR050401">
    <property type="entry name" value="Cyclic_nucleotide_synthase"/>
</dbReference>
<dbReference type="InterPro" id="IPR018297">
    <property type="entry name" value="A/G_cyclase_CS"/>
</dbReference>
<dbReference type="GO" id="GO:0004383">
    <property type="term" value="F:guanylate cyclase activity"/>
    <property type="evidence" value="ECO:0007669"/>
    <property type="project" value="UniProtKB-EC"/>
</dbReference>
<name>A0A915BVB3_PARUN</name>
<dbReference type="GO" id="GO:0007168">
    <property type="term" value="P:receptor guanylyl cyclase signaling pathway"/>
    <property type="evidence" value="ECO:0007669"/>
    <property type="project" value="TreeGrafter"/>
</dbReference>
<dbReference type="GO" id="GO:0004016">
    <property type="term" value="F:adenylate cyclase activity"/>
    <property type="evidence" value="ECO:0007669"/>
    <property type="project" value="TreeGrafter"/>
</dbReference>
<dbReference type="GO" id="GO:0005524">
    <property type="term" value="F:ATP binding"/>
    <property type="evidence" value="ECO:0007669"/>
    <property type="project" value="InterPro"/>
</dbReference>
<evidence type="ECO:0000259" key="15">
    <source>
        <dbReference type="PROSITE" id="PS50011"/>
    </source>
</evidence>
<evidence type="ECO:0000256" key="13">
    <source>
        <dbReference type="RuleBase" id="RU000405"/>
    </source>
</evidence>
<dbReference type="InterPro" id="IPR001054">
    <property type="entry name" value="A/G_cyclase"/>
</dbReference>
<dbReference type="GO" id="GO:0035556">
    <property type="term" value="P:intracellular signal transduction"/>
    <property type="evidence" value="ECO:0007669"/>
    <property type="project" value="InterPro"/>
</dbReference>
<evidence type="ECO:0000256" key="8">
    <source>
        <dbReference type="ARBA" id="ARBA00023136"/>
    </source>
</evidence>
<sequence>LAAMHSSAIGHHGLLTSANCLVDERWQVKIANFGLHYLRRLKKLTDDDLLWTAPEMLRDSTLQGTKSADVYSFAIIASELMCLTPPWNLGERKEQSAEIIYMVGRGLVPPFRPDLTNIAHHDLNPALVHLIRDCWSEQPTKRPCASTVKTLIRKMNLRRTRNLMDHIFAMLENYAGSLEMEVEVRTKELIEEKKKSDVLLNRMLPKEVAERLKTGQTVVPEAFDMVTVFFSDVVSFTKLASRCTPMQVVTLLNELYTVFDVIIDAHDVYKVETIGDGYLCVSGLPKRNGNEHAREIANMALGFIESLSTFRIAQMPDERINIRVGIHTGPCVAGVVGLTMPRYCLFGDTVNTASRMESNGKPGQIHLSTDANRFLTQILGGFVTATRGEVIIKGKGVMETFWLLGREGETLIPAPDTGLYKKFAEETPTE</sequence>
<keyword evidence="5" id="KW-0732">Signal</keyword>
<dbReference type="InterPro" id="IPR000719">
    <property type="entry name" value="Prot_kinase_dom"/>
</dbReference>
<evidence type="ECO:0000256" key="3">
    <source>
        <dbReference type="ARBA" id="ARBA00012202"/>
    </source>
</evidence>